<dbReference type="Proteomes" id="UP000054018">
    <property type="component" value="Unassembled WGS sequence"/>
</dbReference>
<sequence>GLPALLTTLKGKYLISACTSGSPNLRPMRRFAPDTLNRRFIVIWFFAASPINRPLSRKATYEGVVRLPWSLAMISTRSFCQTPTQLEKRKEIKLY</sequence>
<dbReference type="HOGENOM" id="CLU_2378474_0_0_1"/>
<protein>
    <submittedName>
        <fullName evidence="1">Uncharacterized protein</fullName>
    </submittedName>
</protein>
<proteinExistence type="predicted"/>
<dbReference type="EMBL" id="KN833726">
    <property type="protein sequence ID" value="KIK23419.1"/>
    <property type="molecule type" value="Genomic_DNA"/>
</dbReference>
<reference evidence="2" key="2">
    <citation type="submission" date="2015-01" db="EMBL/GenBank/DDBJ databases">
        <title>Evolutionary Origins and Diversification of the Mycorrhizal Mutualists.</title>
        <authorList>
            <consortium name="DOE Joint Genome Institute"/>
            <consortium name="Mycorrhizal Genomics Consortium"/>
            <person name="Kohler A."/>
            <person name="Kuo A."/>
            <person name="Nagy L.G."/>
            <person name="Floudas D."/>
            <person name="Copeland A."/>
            <person name="Barry K.W."/>
            <person name="Cichocki N."/>
            <person name="Veneault-Fourrey C."/>
            <person name="LaButti K."/>
            <person name="Lindquist E.A."/>
            <person name="Lipzen A."/>
            <person name="Lundell T."/>
            <person name="Morin E."/>
            <person name="Murat C."/>
            <person name="Riley R."/>
            <person name="Ohm R."/>
            <person name="Sun H."/>
            <person name="Tunlid A."/>
            <person name="Henrissat B."/>
            <person name="Grigoriev I.V."/>
            <person name="Hibbett D.S."/>
            <person name="Martin F."/>
        </authorList>
    </citation>
    <scope>NUCLEOTIDE SEQUENCE [LARGE SCALE GENOMIC DNA]</scope>
    <source>
        <strain evidence="2">441</strain>
    </source>
</reference>
<feature type="non-terminal residue" evidence="1">
    <location>
        <position position="1"/>
    </location>
</feature>
<dbReference type="OrthoDB" id="10262835at2759"/>
<evidence type="ECO:0000313" key="1">
    <source>
        <dbReference type="EMBL" id="KIK23419.1"/>
    </source>
</evidence>
<organism evidence="1 2">
    <name type="scientific">Pisolithus microcarpus 441</name>
    <dbReference type="NCBI Taxonomy" id="765257"/>
    <lineage>
        <taxon>Eukaryota</taxon>
        <taxon>Fungi</taxon>
        <taxon>Dikarya</taxon>
        <taxon>Basidiomycota</taxon>
        <taxon>Agaricomycotina</taxon>
        <taxon>Agaricomycetes</taxon>
        <taxon>Agaricomycetidae</taxon>
        <taxon>Boletales</taxon>
        <taxon>Sclerodermatineae</taxon>
        <taxon>Pisolithaceae</taxon>
        <taxon>Pisolithus</taxon>
    </lineage>
</organism>
<accession>A0A0C9ZBV2</accession>
<keyword evidence="2" id="KW-1185">Reference proteome</keyword>
<reference evidence="1 2" key="1">
    <citation type="submission" date="2014-04" db="EMBL/GenBank/DDBJ databases">
        <authorList>
            <consortium name="DOE Joint Genome Institute"/>
            <person name="Kuo A."/>
            <person name="Kohler A."/>
            <person name="Costa M.D."/>
            <person name="Nagy L.G."/>
            <person name="Floudas D."/>
            <person name="Copeland A."/>
            <person name="Barry K.W."/>
            <person name="Cichocki N."/>
            <person name="Veneault-Fourrey C."/>
            <person name="LaButti K."/>
            <person name="Lindquist E.A."/>
            <person name="Lipzen A."/>
            <person name="Lundell T."/>
            <person name="Morin E."/>
            <person name="Murat C."/>
            <person name="Sun H."/>
            <person name="Tunlid A."/>
            <person name="Henrissat B."/>
            <person name="Grigoriev I.V."/>
            <person name="Hibbett D.S."/>
            <person name="Martin F."/>
            <person name="Nordberg H.P."/>
            <person name="Cantor M.N."/>
            <person name="Hua S.X."/>
        </authorList>
    </citation>
    <scope>NUCLEOTIDE SEQUENCE [LARGE SCALE GENOMIC DNA]</scope>
    <source>
        <strain evidence="1 2">441</strain>
    </source>
</reference>
<dbReference type="AlphaFoldDB" id="A0A0C9ZBV2"/>
<gene>
    <name evidence="1" type="ORF">PISMIDRAFT_100544</name>
</gene>
<name>A0A0C9ZBV2_9AGAM</name>
<evidence type="ECO:0000313" key="2">
    <source>
        <dbReference type="Proteomes" id="UP000054018"/>
    </source>
</evidence>